<feature type="transmembrane region" description="Helical" evidence="5">
    <location>
        <begin position="109"/>
        <end position="125"/>
    </location>
</feature>
<gene>
    <name evidence="6" type="ordered locus">APE_0159</name>
</gene>
<reference evidence="6 7" key="1">
    <citation type="journal article" date="1999" name="DNA Res.">
        <title>Complete genome sequence of an aerobic hyper-thermophilic crenarchaeon, Aeropyrum pernix K1.</title>
        <authorList>
            <person name="Kawarabayasi Y."/>
            <person name="Hino Y."/>
            <person name="Horikawa H."/>
            <person name="Yamazaki S."/>
            <person name="Haikawa Y."/>
            <person name="Jin-no K."/>
            <person name="Takahashi M."/>
            <person name="Sekine M."/>
            <person name="Baba S."/>
            <person name="Ankai A."/>
            <person name="Kosugi H."/>
            <person name="Hosoyama A."/>
            <person name="Fukui S."/>
            <person name="Nagai Y."/>
            <person name="Nishijima K."/>
            <person name="Nakazawa H."/>
            <person name="Takamiya M."/>
            <person name="Masuda S."/>
            <person name="Funahashi T."/>
            <person name="Tanaka T."/>
            <person name="Kudoh Y."/>
            <person name="Yamazaki J."/>
            <person name="Kushida N."/>
            <person name="Oguchi A."/>
            <person name="Aoki K."/>
            <person name="Kubota K."/>
            <person name="Nakamura Y."/>
            <person name="Nomura N."/>
            <person name="Sako Y."/>
            <person name="Kikuchi H."/>
        </authorList>
    </citation>
    <scope>NUCLEOTIDE SEQUENCE [LARGE SCALE GENOMIC DNA]</scope>
    <source>
        <strain evidence="7">ATCC 700893 / DSM 11879 / JCM 9820 / NBRC 100138 / K1</strain>
    </source>
</reference>
<feature type="transmembrane region" description="Helical" evidence="5">
    <location>
        <begin position="155"/>
        <end position="175"/>
    </location>
</feature>
<dbReference type="PATRIC" id="fig|272557.25.peg.114"/>
<dbReference type="BioCyc" id="MetaCyc:MONOMER-22056"/>
<dbReference type="InterPro" id="IPR000537">
    <property type="entry name" value="UbiA_prenyltransferase"/>
</dbReference>
<sequence length="282" mass="29648">MKAAIEITRPVNSLMVSLAIILSLGIASRWSFQGFTPIDLMAVVVAGYCLSSVAMITNDIIDLEIDRINAPHRPLPAGKVSTVEATILSIFLAALGFLAAISVDLITTAFYLGGLALSLLYNTLLKRTGLPGNIVVAALVSAPFMYASLEAGGLGGPMSVFSTMVFLAVLGREVAKGVPDVEGDKAAGVRTVAVVFGKKTAAAVASALYLASAALGYIPLIYGYVDPLIYTPFILLLTLLVLREALLIVKRPTRENVLAHKNRVLGYMLIGLIAFALGTLGI</sequence>
<dbReference type="GO" id="GO:0016765">
    <property type="term" value="F:transferase activity, transferring alkyl or aryl (other than methyl) groups"/>
    <property type="evidence" value="ECO:0007669"/>
    <property type="project" value="InterPro"/>
</dbReference>
<evidence type="ECO:0000313" key="7">
    <source>
        <dbReference type="Proteomes" id="UP000002518"/>
    </source>
</evidence>
<name>Q9YFU1_AERPE</name>
<dbReference type="PANTHER" id="PTHR42723:SF1">
    <property type="entry name" value="CHLOROPHYLL SYNTHASE, CHLOROPLASTIC"/>
    <property type="match status" value="1"/>
</dbReference>
<dbReference type="EnsemblBacteria" id="BAA79070">
    <property type="protein sequence ID" value="BAA79070"/>
    <property type="gene ID" value="APE_0159"/>
</dbReference>
<proteinExistence type="predicted"/>
<dbReference type="GO" id="GO:0005886">
    <property type="term" value="C:plasma membrane"/>
    <property type="evidence" value="ECO:0007669"/>
    <property type="project" value="UniProtKB-SubCell"/>
</dbReference>
<accession>Q9YFU1</accession>
<evidence type="ECO:0000313" key="6">
    <source>
        <dbReference type="EMBL" id="BAA79070.1"/>
    </source>
</evidence>
<dbReference type="Gene3D" id="1.10.357.140">
    <property type="entry name" value="UbiA prenyltransferase"/>
    <property type="match status" value="1"/>
</dbReference>
<dbReference type="PIR" id="D72771">
    <property type="entry name" value="D72771"/>
</dbReference>
<dbReference type="InterPro" id="IPR050475">
    <property type="entry name" value="Prenyltransferase_related"/>
</dbReference>
<dbReference type="AlphaFoldDB" id="Q9YFU1"/>
<feature type="transmembrane region" description="Helical" evidence="5">
    <location>
        <begin position="264"/>
        <end position="281"/>
    </location>
</feature>
<dbReference type="Proteomes" id="UP000002518">
    <property type="component" value="Chromosome"/>
</dbReference>
<evidence type="ECO:0000256" key="5">
    <source>
        <dbReference type="SAM" id="Phobius"/>
    </source>
</evidence>
<evidence type="ECO:0000256" key="2">
    <source>
        <dbReference type="ARBA" id="ARBA00022692"/>
    </source>
</evidence>
<dbReference type="Pfam" id="PF01040">
    <property type="entry name" value="UbiA"/>
    <property type="match status" value="1"/>
</dbReference>
<feature type="transmembrane region" description="Helical" evidence="5">
    <location>
        <begin position="228"/>
        <end position="249"/>
    </location>
</feature>
<dbReference type="CDD" id="cd13961">
    <property type="entry name" value="PT_UbiA_DGGGPS"/>
    <property type="match status" value="1"/>
</dbReference>
<dbReference type="KEGG" id="ape:APE_0159"/>
<feature type="transmembrane region" description="Helical" evidence="5">
    <location>
        <begin position="200"/>
        <end position="222"/>
    </location>
</feature>
<dbReference type="InterPro" id="IPR044878">
    <property type="entry name" value="UbiA_sf"/>
</dbReference>
<feature type="transmembrane region" description="Helical" evidence="5">
    <location>
        <begin position="132"/>
        <end position="149"/>
    </location>
</feature>
<keyword evidence="3 5" id="KW-1133">Transmembrane helix</keyword>
<evidence type="ECO:0000256" key="3">
    <source>
        <dbReference type="ARBA" id="ARBA00022989"/>
    </source>
</evidence>
<feature type="transmembrane region" description="Helical" evidence="5">
    <location>
        <begin position="12"/>
        <end position="32"/>
    </location>
</feature>
<feature type="transmembrane region" description="Helical" evidence="5">
    <location>
        <begin position="82"/>
        <end position="103"/>
    </location>
</feature>
<dbReference type="eggNOG" id="arCOG00476">
    <property type="taxonomic scope" value="Archaea"/>
</dbReference>
<dbReference type="STRING" id="272557.APE_0159"/>
<feature type="transmembrane region" description="Helical" evidence="5">
    <location>
        <begin position="38"/>
        <end position="61"/>
    </location>
</feature>
<comment type="subcellular location">
    <subcellularLocation>
        <location evidence="1">Cell membrane</location>
        <topology evidence="1">Multi-pass membrane protein</topology>
    </subcellularLocation>
</comment>
<dbReference type="EMBL" id="BA000002">
    <property type="protein sequence ID" value="BAA79070.1"/>
    <property type="molecule type" value="Genomic_DNA"/>
</dbReference>
<protein>
    <submittedName>
        <fullName evidence="6">Probable (S)-2,3-Di-O-farnesylgeranylglyceryl synthase</fullName>
    </submittedName>
</protein>
<keyword evidence="4 5" id="KW-0472">Membrane</keyword>
<keyword evidence="2 5" id="KW-0812">Transmembrane</keyword>
<evidence type="ECO:0000256" key="4">
    <source>
        <dbReference type="ARBA" id="ARBA00023136"/>
    </source>
</evidence>
<evidence type="ECO:0000256" key="1">
    <source>
        <dbReference type="ARBA" id="ARBA00004651"/>
    </source>
</evidence>
<keyword evidence="7" id="KW-1185">Reference proteome</keyword>
<dbReference type="PANTHER" id="PTHR42723">
    <property type="entry name" value="CHLOROPHYLL SYNTHASE"/>
    <property type="match status" value="1"/>
</dbReference>
<dbReference type="Gene3D" id="1.20.120.1780">
    <property type="entry name" value="UbiA prenyltransferase"/>
    <property type="match status" value="1"/>
</dbReference>
<organism evidence="6 7">
    <name type="scientific">Aeropyrum pernix (strain ATCC 700893 / DSM 11879 / JCM 9820 / NBRC 100138 / K1)</name>
    <dbReference type="NCBI Taxonomy" id="272557"/>
    <lineage>
        <taxon>Archaea</taxon>
        <taxon>Thermoproteota</taxon>
        <taxon>Thermoprotei</taxon>
        <taxon>Desulfurococcales</taxon>
        <taxon>Desulfurococcaceae</taxon>
        <taxon>Aeropyrum</taxon>
    </lineage>
</organism>